<accession>A0ABP0FIS7</accession>
<feature type="transmembrane region" description="Helical" evidence="5">
    <location>
        <begin position="25"/>
        <end position="48"/>
    </location>
</feature>
<dbReference type="InterPro" id="IPR036259">
    <property type="entry name" value="MFS_trans_sf"/>
</dbReference>
<dbReference type="Gene3D" id="1.20.1250.20">
    <property type="entry name" value="MFS general substrate transporter like domains"/>
    <property type="match status" value="1"/>
</dbReference>
<proteinExistence type="predicted"/>
<dbReference type="InterPro" id="IPR020846">
    <property type="entry name" value="MFS_dom"/>
</dbReference>
<gene>
    <name evidence="7" type="ORF">CVLEPA_LOCUS8179</name>
</gene>
<comment type="caution">
    <text evidence="7">The sequence shown here is derived from an EMBL/GenBank/DDBJ whole genome shotgun (WGS) entry which is preliminary data.</text>
</comment>
<organism evidence="7 8">
    <name type="scientific">Clavelina lepadiformis</name>
    <name type="common">Light-bulb sea squirt</name>
    <name type="synonym">Ascidia lepadiformis</name>
    <dbReference type="NCBI Taxonomy" id="159417"/>
    <lineage>
        <taxon>Eukaryota</taxon>
        <taxon>Metazoa</taxon>
        <taxon>Chordata</taxon>
        <taxon>Tunicata</taxon>
        <taxon>Ascidiacea</taxon>
        <taxon>Aplousobranchia</taxon>
        <taxon>Clavelinidae</taxon>
        <taxon>Clavelina</taxon>
    </lineage>
</organism>
<feature type="transmembrane region" description="Helical" evidence="5">
    <location>
        <begin position="191"/>
        <end position="211"/>
    </location>
</feature>
<dbReference type="InterPro" id="IPR005828">
    <property type="entry name" value="MFS_sugar_transport-like"/>
</dbReference>
<name>A0ABP0FIS7_CLALP</name>
<dbReference type="EMBL" id="CAWYQH010000046">
    <property type="protein sequence ID" value="CAK8678242.1"/>
    <property type="molecule type" value="Genomic_DNA"/>
</dbReference>
<feature type="transmembrane region" description="Helical" evidence="5">
    <location>
        <begin position="367"/>
        <end position="384"/>
    </location>
</feature>
<evidence type="ECO:0000259" key="6">
    <source>
        <dbReference type="PROSITE" id="PS50850"/>
    </source>
</evidence>
<keyword evidence="2 5" id="KW-0812">Transmembrane</keyword>
<keyword evidence="4 5" id="KW-0472">Membrane</keyword>
<comment type="subcellular location">
    <subcellularLocation>
        <location evidence="1">Membrane</location>
        <topology evidence="1">Multi-pass membrane protein</topology>
    </subcellularLocation>
</comment>
<feature type="transmembrane region" description="Helical" evidence="5">
    <location>
        <begin position="157"/>
        <end position="179"/>
    </location>
</feature>
<dbReference type="Pfam" id="PF00083">
    <property type="entry name" value="Sugar_tr"/>
    <property type="match status" value="1"/>
</dbReference>
<sequence length="596" mass="66181">MTLELASDKIQNHVQKMGSFQIRALAVLMAMSFLNTPVVVLCSVFVLYTPSHRCYVPSIDDQNLSTSALGGKQSSSSINSNDFASVSNSSILYQHIPTEPGPDGNLRWSQCHIYVKGDNSSVSNRSQTTCVEGWVFDIDNHVFSAAMEFSLVCDQAYMAPLAPSLSMFGYMVGAMAGGYVSDRFGRQFTQLSTCLAVTLLTIILAFLPVWYAAYFLWFAMGCVVTSREISMMSLVNETTPSRYRHLVGTMIMLSAALGYMAVPGFSYIFPNWRHVLAVYGGLEVIVLLMTFFFVHESLSWLMQKNKAKKAKKLLLVMSKVNNFAIENTEILLKKNDTEEQDTSENKKTEENLSYSDLLTISFLRKRWAIFAIGWFAVTLAYYGLSLNTNNIGGNRYLANFIGAATELPGTLVCFLTMKKLGGRRSFMFTTGFSSVCLLITPLLEFGGKWFTITSTMLGKLLISGSLANLYIFTGELFPTLLRTQALGGCTFLARIAGILAPFMVFIGEELNPHIPYIVPGLVGLVATAAMFFLPETKFQPLPDTIEDAQNQERNSIRLSCAKKTVNNRSNENEDVLKPVLEIPNVETQSKKETCFE</sequence>
<reference evidence="7 8" key="1">
    <citation type="submission" date="2024-02" db="EMBL/GenBank/DDBJ databases">
        <authorList>
            <person name="Daric V."/>
            <person name="Darras S."/>
        </authorList>
    </citation>
    <scope>NUCLEOTIDE SEQUENCE [LARGE SCALE GENOMIC DNA]</scope>
</reference>
<dbReference type="PROSITE" id="PS50850">
    <property type="entry name" value="MFS"/>
    <property type="match status" value="1"/>
</dbReference>
<evidence type="ECO:0000313" key="8">
    <source>
        <dbReference type="Proteomes" id="UP001642483"/>
    </source>
</evidence>
<evidence type="ECO:0000256" key="3">
    <source>
        <dbReference type="ARBA" id="ARBA00022989"/>
    </source>
</evidence>
<dbReference type="Proteomes" id="UP001642483">
    <property type="component" value="Unassembled WGS sequence"/>
</dbReference>
<evidence type="ECO:0000256" key="4">
    <source>
        <dbReference type="ARBA" id="ARBA00023136"/>
    </source>
</evidence>
<feature type="transmembrane region" description="Helical" evidence="5">
    <location>
        <begin position="275"/>
        <end position="294"/>
    </location>
</feature>
<feature type="transmembrane region" description="Helical" evidence="5">
    <location>
        <begin position="247"/>
        <end position="269"/>
    </location>
</feature>
<protein>
    <recommendedName>
        <fullName evidence="6">Major facilitator superfamily (MFS) profile domain-containing protein</fullName>
    </recommendedName>
</protein>
<feature type="transmembrane region" description="Helical" evidence="5">
    <location>
        <begin position="513"/>
        <end position="533"/>
    </location>
</feature>
<dbReference type="PANTHER" id="PTHR24064">
    <property type="entry name" value="SOLUTE CARRIER FAMILY 22 MEMBER"/>
    <property type="match status" value="1"/>
</dbReference>
<keyword evidence="8" id="KW-1185">Reference proteome</keyword>
<evidence type="ECO:0000256" key="2">
    <source>
        <dbReference type="ARBA" id="ARBA00022692"/>
    </source>
</evidence>
<keyword evidence="3 5" id="KW-1133">Transmembrane helix</keyword>
<feature type="transmembrane region" description="Helical" evidence="5">
    <location>
        <begin position="485"/>
        <end position="507"/>
    </location>
</feature>
<feature type="transmembrane region" description="Helical" evidence="5">
    <location>
        <begin position="426"/>
        <end position="443"/>
    </location>
</feature>
<evidence type="ECO:0000256" key="1">
    <source>
        <dbReference type="ARBA" id="ARBA00004141"/>
    </source>
</evidence>
<feature type="domain" description="Major facilitator superfamily (MFS) profile" evidence="6">
    <location>
        <begin position="105"/>
        <end position="537"/>
    </location>
</feature>
<feature type="transmembrane region" description="Helical" evidence="5">
    <location>
        <begin position="449"/>
        <end position="473"/>
    </location>
</feature>
<evidence type="ECO:0000313" key="7">
    <source>
        <dbReference type="EMBL" id="CAK8678242.1"/>
    </source>
</evidence>
<dbReference type="SUPFAM" id="SSF103473">
    <property type="entry name" value="MFS general substrate transporter"/>
    <property type="match status" value="1"/>
</dbReference>
<evidence type="ECO:0000256" key="5">
    <source>
        <dbReference type="SAM" id="Phobius"/>
    </source>
</evidence>